<protein>
    <recommendedName>
        <fullName evidence="3">Zinc-binding dehydrogenase</fullName>
    </recommendedName>
</protein>
<comment type="caution">
    <text evidence="1">The sequence shown here is derived from an EMBL/GenBank/DDBJ whole genome shotgun (WGS) entry which is preliminary data.</text>
</comment>
<evidence type="ECO:0000313" key="1">
    <source>
        <dbReference type="EMBL" id="MFD2419314.1"/>
    </source>
</evidence>
<evidence type="ECO:0008006" key="3">
    <source>
        <dbReference type="Google" id="ProtNLM"/>
    </source>
</evidence>
<sequence>MVVERTFPFDETAGAVAHVLAHHASGKIAIAV</sequence>
<dbReference type="EMBL" id="JBHUKR010000011">
    <property type="protein sequence ID" value="MFD2419314.1"/>
    <property type="molecule type" value="Genomic_DNA"/>
</dbReference>
<reference evidence="2" key="1">
    <citation type="journal article" date="2019" name="Int. J. Syst. Evol. Microbiol.">
        <title>The Global Catalogue of Microorganisms (GCM) 10K type strain sequencing project: providing services to taxonomists for standard genome sequencing and annotation.</title>
        <authorList>
            <consortium name="The Broad Institute Genomics Platform"/>
            <consortium name="The Broad Institute Genome Sequencing Center for Infectious Disease"/>
            <person name="Wu L."/>
            <person name="Ma J."/>
        </authorList>
    </citation>
    <scope>NUCLEOTIDE SEQUENCE [LARGE SCALE GENOMIC DNA]</scope>
    <source>
        <strain evidence="2">CGMCC 4.7645</strain>
    </source>
</reference>
<dbReference type="Proteomes" id="UP001597417">
    <property type="component" value="Unassembled WGS sequence"/>
</dbReference>
<organism evidence="1 2">
    <name type="scientific">Amycolatopsis pigmentata</name>
    <dbReference type="NCBI Taxonomy" id="450801"/>
    <lineage>
        <taxon>Bacteria</taxon>
        <taxon>Bacillati</taxon>
        <taxon>Actinomycetota</taxon>
        <taxon>Actinomycetes</taxon>
        <taxon>Pseudonocardiales</taxon>
        <taxon>Pseudonocardiaceae</taxon>
        <taxon>Amycolatopsis</taxon>
    </lineage>
</organism>
<accession>A0ABW5FXI2</accession>
<keyword evidence="2" id="KW-1185">Reference proteome</keyword>
<dbReference type="RefSeq" id="WP_378267315.1">
    <property type="nucleotide sequence ID" value="NZ_JBHUKR010000011.1"/>
</dbReference>
<evidence type="ECO:0000313" key="2">
    <source>
        <dbReference type="Proteomes" id="UP001597417"/>
    </source>
</evidence>
<gene>
    <name evidence="1" type="ORF">ACFSXZ_23560</name>
</gene>
<proteinExistence type="predicted"/>
<name>A0ABW5FXI2_9PSEU</name>